<proteinExistence type="predicted"/>
<organism evidence="2 3">
    <name type="scientific">Candidozyma auris</name>
    <name type="common">Yeast</name>
    <name type="synonym">Candida auris</name>
    <dbReference type="NCBI Taxonomy" id="498019"/>
    <lineage>
        <taxon>Eukaryota</taxon>
        <taxon>Fungi</taxon>
        <taxon>Dikarya</taxon>
        <taxon>Ascomycota</taxon>
        <taxon>Saccharomycotina</taxon>
        <taxon>Pichiomycetes</taxon>
        <taxon>Metschnikowiaceae</taxon>
        <taxon>Candidozyma</taxon>
    </lineage>
</organism>
<feature type="signal peptide" evidence="1">
    <location>
        <begin position="1"/>
        <end position="31"/>
    </location>
</feature>
<protein>
    <submittedName>
        <fullName evidence="2">Uncharacterized protein</fullName>
    </submittedName>
</protein>
<evidence type="ECO:0000313" key="3">
    <source>
        <dbReference type="Proteomes" id="UP000037122"/>
    </source>
</evidence>
<keyword evidence="1" id="KW-0732">Signal</keyword>
<sequence>MRVASSSKSWRSHDPAILIVLHILWRSGALGERENTPWRPDWTVWRISKSDMGSMEVVVVFWLDFWENQS</sequence>
<reference evidence="3" key="1">
    <citation type="journal article" date="2015" name="BMC Genomics">
        <title>Draft genome of a commonly misdiagnosed multidrug resistant pathogen Candida auris.</title>
        <authorList>
            <person name="Chatterjee S."/>
            <person name="Alampalli S.V."/>
            <person name="Nageshan R.K."/>
            <person name="Chettiar S.T."/>
            <person name="Joshi S."/>
            <person name="Tatu U.S."/>
        </authorList>
    </citation>
    <scope>NUCLEOTIDE SEQUENCE [LARGE SCALE GENOMIC DNA]</scope>
    <source>
        <strain evidence="3">6684</strain>
    </source>
</reference>
<accession>A0A0L0NT10</accession>
<comment type="caution">
    <text evidence="2">The sequence shown here is derived from an EMBL/GenBank/DDBJ whole genome shotgun (WGS) entry which is preliminary data.</text>
</comment>
<evidence type="ECO:0000256" key="1">
    <source>
        <dbReference type="SAM" id="SignalP"/>
    </source>
</evidence>
<gene>
    <name evidence="2" type="ORF">QG37_06297</name>
</gene>
<dbReference type="VEuPathDB" id="FungiDB:QG37_06297"/>
<evidence type="ECO:0000313" key="2">
    <source>
        <dbReference type="EMBL" id="KND97307.1"/>
    </source>
</evidence>
<feature type="chain" id="PRO_5005545295" evidence="1">
    <location>
        <begin position="32"/>
        <end position="70"/>
    </location>
</feature>
<dbReference type="EMBL" id="LGST01000042">
    <property type="protein sequence ID" value="KND97307.1"/>
    <property type="molecule type" value="Genomic_DNA"/>
</dbReference>
<dbReference type="AlphaFoldDB" id="A0A0L0NT10"/>
<dbReference type="Proteomes" id="UP000037122">
    <property type="component" value="Unassembled WGS sequence"/>
</dbReference>
<name>A0A0L0NT10_CANAR</name>